<accession>A0A7W9B2Y8</accession>
<dbReference type="AntiFam" id="ANF00179">
    <property type="entry name" value="Shadow ORF (opposite mobL)"/>
</dbReference>
<evidence type="ECO:0000313" key="3">
    <source>
        <dbReference type="Proteomes" id="UP000537161"/>
    </source>
</evidence>
<keyword evidence="3" id="KW-1185">Reference proteome</keyword>
<dbReference type="EMBL" id="JACIJH010000001">
    <property type="protein sequence ID" value="MBB5705294.1"/>
    <property type="molecule type" value="Genomic_DNA"/>
</dbReference>
<name>A0A7W9B2Y8_9SPHN</name>
<feature type="region of interest" description="Disordered" evidence="1">
    <location>
        <begin position="309"/>
        <end position="341"/>
    </location>
</feature>
<comment type="caution">
    <text evidence="2">The sequence shown here is derived from an EMBL/GenBank/DDBJ whole genome shotgun (WGS) entry which is preliminary data.</text>
</comment>
<dbReference type="Proteomes" id="UP000537161">
    <property type="component" value="Unassembled WGS sequence"/>
</dbReference>
<feature type="compositionally biased region" description="Basic and acidic residues" evidence="1">
    <location>
        <begin position="316"/>
        <end position="328"/>
    </location>
</feature>
<sequence length="341" mass="36581">MTFPLGHQFRSALQPLFGVDHIAAGEAIFAAPVLAEFDQVGRTANSAHRPVVLILPVGVAMHEHRKVAIGERRLMVGDCVERDTRLRDDAFAVALRDGAMILDALGLKTALAHARRCGADLVLRLKVDALRFQRSVIYAGVNVEFGKAGVDMIGPTLAPLLDKFGAVPVADLLREPALADFAHGEHDMGVRLRHAVRADVPMHIQIRNHAAFDKLGLDEIAGKLDAIGLGHLARNGKLYLAGKLRVLALLGRLDVIPEAFAVAPLFGRTFWQHDLAMLDARLGAEIMVAIQPLVVQAFASPIGGCGNGAAPGSASDDFRGEVKDRHDGNPSTPPSARRHDV</sequence>
<proteinExistence type="predicted"/>
<protein>
    <submittedName>
        <fullName evidence="2">Uncharacterized protein</fullName>
    </submittedName>
</protein>
<dbReference type="AlphaFoldDB" id="A0A7W9B2Y8"/>
<reference evidence="2 3" key="1">
    <citation type="submission" date="2020-08" db="EMBL/GenBank/DDBJ databases">
        <title>Genomic Encyclopedia of Type Strains, Phase IV (KMG-IV): sequencing the most valuable type-strain genomes for metagenomic binning, comparative biology and taxonomic classification.</title>
        <authorList>
            <person name="Goeker M."/>
        </authorList>
    </citation>
    <scope>NUCLEOTIDE SEQUENCE [LARGE SCALE GENOMIC DNA]</scope>
    <source>
        <strain evidence="2 3">DSM 27163</strain>
    </source>
</reference>
<gene>
    <name evidence="2" type="ORF">FHR21_000619</name>
</gene>
<evidence type="ECO:0000256" key="1">
    <source>
        <dbReference type="SAM" id="MobiDB-lite"/>
    </source>
</evidence>
<organism evidence="2 3">
    <name type="scientific">Sphingopyxis panaciterrulae</name>
    <dbReference type="NCBI Taxonomy" id="462372"/>
    <lineage>
        <taxon>Bacteria</taxon>
        <taxon>Pseudomonadati</taxon>
        <taxon>Pseudomonadota</taxon>
        <taxon>Alphaproteobacteria</taxon>
        <taxon>Sphingomonadales</taxon>
        <taxon>Sphingomonadaceae</taxon>
        <taxon>Sphingopyxis</taxon>
    </lineage>
</organism>
<evidence type="ECO:0000313" key="2">
    <source>
        <dbReference type="EMBL" id="MBB5705294.1"/>
    </source>
</evidence>